<dbReference type="FunCoup" id="A0A3A9JCS0">
    <property type="interactions" value="498"/>
</dbReference>
<dbReference type="Proteomes" id="UP000278036">
    <property type="component" value="Unassembled WGS sequence"/>
</dbReference>
<dbReference type="PANTHER" id="PTHR47129:SF1">
    <property type="entry name" value="NMRA-LIKE DOMAIN-CONTAINING PROTEIN"/>
    <property type="match status" value="1"/>
</dbReference>
<evidence type="ECO:0000313" key="3">
    <source>
        <dbReference type="EMBL" id="RMI14592.1"/>
    </source>
</evidence>
<dbReference type="RefSeq" id="WP_120641014.1">
    <property type="nucleotide sequence ID" value="NZ_RAQU01000309.1"/>
</dbReference>
<keyword evidence="4" id="KW-1185">Reference proteome</keyword>
<dbReference type="PANTHER" id="PTHR47129">
    <property type="entry name" value="QUINONE OXIDOREDUCTASE 2"/>
    <property type="match status" value="1"/>
</dbReference>
<protein>
    <submittedName>
        <fullName evidence="2">KR domain-containing protein</fullName>
    </submittedName>
</protein>
<dbReference type="InParanoid" id="A0A3A9JCS0"/>
<comment type="caution">
    <text evidence="2">The sequence shown here is derived from an EMBL/GenBank/DDBJ whole genome shotgun (WGS) entry which is preliminary data.</text>
</comment>
<evidence type="ECO:0000259" key="1">
    <source>
        <dbReference type="Pfam" id="PF13460"/>
    </source>
</evidence>
<evidence type="ECO:0000313" key="2">
    <source>
        <dbReference type="EMBL" id="RKK01244.1"/>
    </source>
</evidence>
<dbReference type="InterPro" id="IPR052718">
    <property type="entry name" value="NmrA-type_oxidoreductase"/>
</dbReference>
<sequence>MFAITGATGRLGRLTIDALLERTTPDQIVALARDPDRADDLAARGVAVRRFDYDEPADLADALSGVDRLLLISSDDLARRIEQHRAVIDAAVAAEVGFIAYTSVLRADRNPLGVAPSHQATEAMLAESVLPHAALRNGWYIENYLIGVDAAMAHGVLLGSTGDGRISGAARADYAEAAATVLVAGPEAAGVHELAGDTAFTLSDVAAALSEASGNPVIYRDLPEADYARALEAGGMPAPVAAMLAGFSAGAAGGILEDSSGALGRLLGRPTVSLRDVVRNALAKDRF</sequence>
<reference evidence="2 5" key="1">
    <citation type="submission" date="2018-09" db="EMBL/GenBank/DDBJ databases">
        <title>Roseomonas sp. nov., isolated from feces of Tibetan antelopes in the Qinghai-Tibet plateau, China.</title>
        <authorList>
            <person name="Tian Z."/>
        </authorList>
    </citation>
    <scope>NUCLEOTIDE SEQUENCE [LARGE SCALE GENOMIC DNA]</scope>
    <source>
        <strain evidence="3 4">Z23</strain>
        <strain evidence="2 5">Z24</strain>
    </source>
</reference>
<dbReference type="OrthoDB" id="7771794at2"/>
<dbReference type="SUPFAM" id="SSF51735">
    <property type="entry name" value="NAD(P)-binding Rossmann-fold domains"/>
    <property type="match status" value="1"/>
</dbReference>
<dbReference type="Gene3D" id="3.40.50.720">
    <property type="entry name" value="NAD(P)-binding Rossmann-like Domain"/>
    <property type="match status" value="1"/>
</dbReference>
<dbReference type="InterPro" id="IPR036291">
    <property type="entry name" value="NAD(P)-bd_dom_sf"/>
</dbReference>
<dbReference type="Proteomes" id="UP000274097">
    <property type="component" value="Unassembled WGS sequence"/>
</dbReference>
<dbReference type="AlphaFoldDB" id="A0A3A9JCS0"/>
<proteinExistence type="predicted"/>
<accession>A0A3A9JCS0</accession>
<dbReference type="Pfam" id="PF13460">
    <property type="entry name" value="NAD_binding_10"/>
    <property type="match status" value="1"/>
</dbReference>
<dbReference type="EMBL" id="RAQU01000309">
    <property type="protein sequence ID" value="RKK01244.1"/>
    <property type="molecule type" value="Genomic_DNA"/>
</dbReference>
<dbReference type="EMBL" id="RFLX01000100">
    <property type="protein sequence ID" value="RMI14592.1"/>
    <property type="molecule type" value="Genomic_DNA"/>
</dbReference>
<organism evidence="2 5">
    <name type="scientific">Teichococcus wenyumeiae</name>
    <dbReference type="NCBI Taxonomy" id="2478470"/>
    <lineage>
        <taxon>Bacteria</taxon>
        <taxon>Pseudomonadati</taxon>
        <taxon>Pseudomonadota</taxon>
        <taxon>Alphaproteobacteria</taxon>
        <taxon>Acetobacterales</taxon>
        <taxon>Roseomonadaceae</taxon>
        <taxon>Roseomonas</taxon>
    </lineage>
</organism>
<feature type="domain" description="NAD(P)-binding" evidence="1">
    <location>
        <begin position="6"/>
        <end position="150"/>
    </location>
</feature>
<dbReference type="Gene3D" id="3.90.25.10">
    <property type="entry name" value="UDP-galactose 4-epimerase, domain 1"/>
    <property type="match status" value="1"/>
</dbReference>
<evidence type="ECO:0000313" key="5">
    <source>
        <dbReference type="Proteomes" id="UP000278036"/>
    </source>
</evidence>
<evidence type="ECO:0000313" key="4">
    <source>
        <dbReference type="Proteomes" id="UP000274097"/>
    </source>
</evidence>
<dbReference type="InterPro" id="IPR016040">
    <property type="entry name" value="NAD(P)-bd_dom"/>
</dbReference>
<name>A0A3A9JCS0_9PROT</name>
<gene>
    <name evidence="2" type="ORF">D6Z83_25995</name>
    <name evidence="3" type="ORF">EBE87_27685</name>
</gene>